<dbReference type="GO" id="GO:0048472">
    <property type="term" value="F:threonine-phosphate decarboxylase activity"/>
    <property type="evidence" value="ECO:0007669"/>
    <property type="project" value="InterPro"/>
</dbReference>
<dbReference type="InterPro" id="IPR004485">
    <property type="entry name" value="Cobalamin_biosynth_CobD/CbiB"/>
</dbReference>
<evidence type="ECO:0000256" key="3">
    <source>
        <dbReference type="ARBA" id="ARBA00006263"/>
    </source>
</evidence>
<organism evidence="10 11">
    <name type="scientific">Malonomonas rubra DSM 5091</name>
    <dbReference type="NCBI Taxonomy" id="1122189"/>
    <lineage>
        <taxon>Bacteria</taxon>
        <taxon>Pseudomonadati</taxon>
        <taxon>Thermodesulfobacteriota</taxon>
        <taxon>Desulfuromonadia</taxon>
        <taxon>Desulfuromonadales</taxon>
        <taxon>Geopsychrobacteraceae</taxon>
        <taxon>Malonomonas</taxon>
    </lineage>
</organism>
<evidence type="ECO:0000256" key="5">
    <source>
        <dbReference type="ARBA" id="ARBA00022573"/>
    </source>
</evidence>
<gene>
    <name evidence="9" type="primary">cobD</name>
    <name evidence="10" type="ORF">SAMN02745165_01602</name>
</gene>
<accession>A0A1M6GML1</accession>
<dbReference type="RefSeq" id="WP_072907617.1">
    <property type="nucleotide sequence ID" value="NZ_FQZT01000004.1"/>
</dbReference>
<keyword evidence="5 9" id="KW-0169">Cobalamin biosynthesis</keyword>
<protein>
    <recommendedName>
        <fullName evidence="9">Cobalamin biosynthesis protein CobD</fullName>
    </recommendedName>
</protein>
<evidence type="ECO:0000256" key="6">
    <source>
        <dbReference type="ARBA" id="ARBA00022692"/>
    </source>
</evidence>
<dbReference type="EMBL" id="FQZT01000004">
    <property type="protein sequence ID" value="SHJ11142.1"/>
    <property type="molecule type" value="Genomic_DNA"/>
</dbReference>
<dbReference type="STRING" id="1122189.SAMN02745165_01602"/>
<keyword evidence="11" id="KW-1185">Reference proteome</keyword>
<evidence type="ECO:0000313" key="10">
    <source>
        <dbReference type="EMBL" id="SHJ11142.1"/>
    </source>
</evidence>
<reference evidence="10 11" key="1">
    <citation type="submission" date="2016-11" db="EMBL/GenBank/DDBJ databases">
        <authorList>
            <person name="Jaros S."/>
            <person name="Januszkiewicz K."/>
            <person name="Wedrychowicz H."/>
        </authorList>
    </citation>
    <scope>NUCLEOTIDE SEQUENCE [LARGE SCALE GENOMIC DNA]</scope>
    <source>
        <strain evidence="10 11">DSM 5091</strain>
    </source>
</reference>
<feature type="transmembrane region" description="Helical" evidence="9">
    <location>
        <begin position="293"/>
        <end position="311"/>
    </location>
</feature>
<dbReference type="Pfam" id="PF03186">
    <property type="entry name" value="CobD_Cbib"/>
    <property type="match status" value="1"/>
</dbReference>
<feature type="transmembrane region" description="Helical" evidence="9">
    <location>
        <begin position="49"/>
        <end position="70"/>
    </location>
</feature>
<evidence type="ECO:0000256" key="9">
    <source>
        <dbReference type="HAMAP-Rule" id="MF_00024"/>
    </source>
</evidence>
<dbReference type="PANTHER" id="PTHR34308:SF1">
    <property type="entry name" value="COBALAMIN BIOSYNTHESIS PROTEIN CBIB"/>
    <property type="match status" value="1"/>
</dbReference>
<dbReference type="OrthoDB" id="9811967at2"/>
<dbReference type="PANTHER" id="PTHR34308">
    <property type="entry name" value="COBALAMIN BIOSYNTHESIS PROTEIN CBIB"/>
    <property type="match status" value="1"/>
</dbReference>
<evidence type="ECO:0000313" key="11">
    <source>
        <dbReference type="Proteomes" id="UP000184171"/>
    </source>
</evidence>
<dbReference type="GO" id="GO:0015420">
    <property type="term" value="F:ABC-type vitamin B12 transporter activity"/>
    <property type="evidence" value="ECO:0007669"/>
    <property type="project" value="UniProtKB-UniRule"/>
</dbReference>
<proteinExistence type="inferred from homology"/>
<feature type="transmembrane region" description="Helical" evidence="9">
    <location>
        <begin position="157"/>
        <end position="181"/>
    </location>
</feature>
<dbReference type="UniPathway" id="UPA00148"/>
<dbReference type="AlphaFoldDB" id="A0A1M6GML1"/>
<dbReference type="GO" id="GO:0005886">
    <property type="term" value="C:plasma membrane"/>
    <property type="evidence" value="ECO:0007669"/>
    <property type="project" value="UniProtKB-SubCell"/>
</dbReference>
<comment type="pathway">
    <text evidence="2 9">Cofactor biosynthesis; adenosylcobalamin biosynthesis.</text>
</comment>
<name>A0A1M6GML1_MALRU</name>
<keyword evidence="8 9" id="KW-0472">Membrane</keyword>
<dbReference type="HAMAP" id="MF_00024">
    <property type="entry name" value="CobD_CbiB"/>
    <property type="match status" value="1"/>
</dbReference>
<keyword evidence="6 9" id="KW-0812">Transmembrane</keyword>
<comment type="function">
    <text evidence="9">Converts cobyric acid to cobinamide by the addition of aminopropanol on the F carboxylic group.</text>
</comment>
<evidence type="ECO:0000256" key="4">
    <source>
        <dbReference type="ARBA" id="ARBA00022475"/>
    </source>
</evidence>
<feature type="transmembrane region" description="Helical" evidence="9">
    <location>
        <begin position="79"/>
        <end position="98"/>
    </location>
</feature>
<feature type="transmembrane region" description="Helical" evidence="9">
    <location>
        <begin position="201"/>
        <end position="221"/>
    </location>
</feature>
<dbReference type="Proteomes" id="UP000184171">
    <property type="component" value="Unassembled WGS sequence"/>
</dbReference>
<sequence>MSASLLAAILLLDLALGDPHGWPHPIVWIGRLISWLEDWLRETFKNLRLAGILLVVATLSVSGGLAWLLLQFAGAFNEWLLWLVSLWLSWSCLALRSLHSESAAVIRELEAGDLDAARQALSMIVGRETATLSEEGILKATMETVAENASDGVIAPLFYLLLGGPVLAIIFKAVSTLDSMVGYKNERYREFGWAGAKLDDILNYIPARLTGFLFIIFSYPLRMNFQNAKQMMFRDAKKHASPNAGWPEAAAAGALGVQFGGAAVYFGQRLEKPTFGDADEQPTSIHYHRLIRLLYTSTLGAALLAILIQGVL</sequence>
<comment type="subcellular location">
    <subcellularLocation>
        <location evidence="1 9">Cell membrane</location>
        <topology evidence="1 9">Multi-pass membrane protein</topology>
    </subcellularLocation>
</comment>
<evidence type="ECO:0000256" key="8">
    <source>
        <dbReference type="ARBA" id="ARBA00023136"/>
    </source>
</evidence>
<evidence type="ECO:0000256" key="2">
    <source>
        <dbReference type="ARBA" id="ARBA00004953"/>
    </source>
</evidence>
<dbReference type="NCBIfam" id="TIGR00380">
    <property type="entry name" value="cobal_cbiB"/>
    <property type="match status" value="1"/>
</dbReference>
<evidence type="ECO:0000256" key="7">
    <source>
        <dbReference type="ARBA" id="ARBA00022989"/>
    </source>
</evidence>
<dbReference type="GO" id="GO:0009236">
    <property type="term" value="P:cobalamin biosynthetic process"/>
    <property type="evidence" value="ECO:0007669"/>
    <property type="project" value="UniProtKB-UniRule"/>
</dbReference>
<keyword evidence="4 9" id="KW-1003">Cell membrane</keyword>
<comment type="similarity">
    <text evidence="3 9">Belongs to the CobD/CbiB family.</text>
</comment>
<keyword evidence="7 9" id="KW-1133">Transmembrane helix</keyword>
<evidence type="ECO:0000256" key="1">
    <source>
        <dbReference type="ARBA" id="ARBA00004651"/>
    </source>
</evidence>